<dbReference type="RefSeq" id="WP_179519006.1">
    <property type="nucleotide sequence ID" value="NZ_JACCAC010000001.1"/>
</dbReference>
<name>A0A7Y9RV01_9ACTN</name>
<dbReference type="EMBL" id="JACCAC010000001">
    <property type="protein sequence ID" value="NYG56815.1"/>
    <property type="molecule type" value="Genomic_DNA"/>
</dbReference>
<dbReference type="Proteomes" id="UP000544110">
    <property type="component" value="Unassembled WGS sequence"/>
</dbReference>
<reference evidence="2 3" key="1">
    <citation type="submission" date="2020-07" db="EMBL/GenBank/DDBJ databases">
        <title>Sequencing the genomes of 1000 actinobacteria strains.</title>
        <authorList>
            <person name="Klenk H.-P."/>
        </authorList>
    </citation>
    <scope>NUCLEOTIDE SEQUENCE [LARGE SCALE GENOMIC DNA]</scope>
    <source>
        <strain evidence="2 3">DSM 24552</strain>
    </source>
</reference>
<dbReference type="InterPro" id="IPR000182">
    <property type="entry name" value="GNAT_dom"/>
</dbReference>
<sequence length="168" mass="18643">MADQPAPGAVRVRRATPADRDAIRRVGHAAWPATYAFAGEAYVRDGLERLWSVEAVEESLAQTTYVVAEVADEQGWLVVGTGNVDLAPEVPVIWRLYVRPDHQADGLGGQVLQALLAVVPPGRRVRLEYVDGNLRAATFYARHGFREAAREPGRREGWPDSVWMEREV</sequence>
<gene>
    <name evidence="2" type="ORF">BJ989_003119</name>
</gene>
<comment type="caution">
    <text evidence="2">The sequence shown here is derived from an EMBL/GenBank/DDBJ whole genome shotgun (WGS) entry which is preliminary data.</text>
</comment>
<evidence type="ECO:0000259" key="1">
    <source>
        <dbReference type="PROSITE" id="PS51186"/>
    </source>
</evidence>
<dbReference type="SUPFAM" id="SSF55729">
    <property type="entry name" value="Acyl-CoA N-acyltransferases (Nat)"/>
    <property type="match status" value="1"/>
</dbReference>
<keyword evidence="2" id="KW-0808">Transferase</keyword>
<dbReference type="AlphaFoldDB" id="A0A7Y9RV01"/>
<protein>
    <submittedName>
        <fullName evidence="2">GNAT superfamily N-acetyltransferase</fullName>
    </submittedName>
</protein>
<feature type="domain" description="N-acetyltransferase" evidence="1">
    <location>
        <begin position="10"/>
        <end position="168"/>
    </location>
</feature>
<dbReference type="GO" id="GO:0016747">
    <property type="term" value="F:acyltransferase activity, transferring groups other than amino-acyl groups"/>
    <property type="evidence" value="ECO:0007669"/>
    <property type="project" value="InterPro"/>
</dbReference>
<proteinExistence type="predicted"/>
<dbReference type="Pfam" id="PF13508">
    <property type="entry name" value="Acetyltransf_7"/>
    <property type="match status" value="1"/>
</dbReference>
<organism evidence="2 3">
    <name type="scientific">Nocardioides perillae</name>
    <dbReference type="NCBI Taxonomy" id="1119534"/>
    <lineage>
        <taxon>Bacteria</taxon>
        <taxon>Bacillati</taxon>
        <taxon>Actinomycetota</taxon>
        <taxon>Actinomycetes</taxon>
        <taxon>Propionibacteriales</taxon>
        <taxon>Nocardioidaceae</taxon>
        <taxon>Nocardioides</taxon>
    </lineage>
</organism>
<dbReference type="InterPro" id="IPR016181">
    <property type="entry name" value="Acyl_CoA_acyltransferase"/>
</dbReference>
<accession>A0A7Y9RV01</accession>
<evidence type="ECO:0000313" key="3">
    <source>
        <dbReference type="Proteomes" id="UP000544110"/>
    </source>
</evidence>
<dbReference type="PROSITE" id="PS51186">
    <property type="entry name" value="GNAT"/>
    <property type="match status" value="1"/>
</dbReference>
<keyword evidence="3" id="KW-1185">Reference proteome</keyword>
<dbReference type="Gene3D" id="3.40.630.30">
    <property type="match status" value="1"/>
</dbReference>
<evidence type="ECO:0000313" key="2">
    <source>
        <dbReference type="EMBL" id="NYG56815.1"/>
    </source>
</evidence>